<organism evidence="2 3">
    <name type="scientific">Trichoderma ghanense</name>
    <dbReference type="NCBI Taxonomy" id="65468"/>
    <lineage>
        <taxon>Eukaryota</taxon>
        <taxon>Fungi</taxon>
        <taxon>Dikarya</taxon>
        <taxon>Ascomycota</taxon>
        <taxon>Pezizomycotina</taxon>
        <taxon>Sordariomycetes</taxon>
        <taxon>Hypocreomycetidae</taxon>
        <taxon>Hypocreales</taxon>
        <taxon>Hypocreaceae</taxon>
        <taxon>Trichoderma</taxon>
    </lineage>
</organism>
<dbReference type="InterPro" id="IPR052711">
    <property type="entry name" value="Zinc_ADH-like"/>
</dbReference>
<protein>
    <recommendedName>
        <fullName evidence="1">Alcohol dehydrogenase-like C-terminal domain-containing protein</fullName>
    </recommendedName>
</protein>
<feature type="domain" description="Alcohol dehydrogenase-like C-terminal" evidence="1">
    <location>
        <begin position="65"/>
        <end position="107"/>
    </location>
</feature>
<dbReference type="PANTHER" id="PTHR45033">
    <property type="match status" value="1"/>
</dbReference>
<gene>
    <name evidence="2" type="ORF">CCMA1212_010512</name>
</gene>
<dbReference type="InterPro" id="IPR036291">
    <property type="entry name" value="NAD(P)-bd_dom_sf"/>
</dbReference>
<comment type="caution">
    <text evidence="2">The sequence shown here is derived from an EMBL/GenBank/DDBJ whole genome shotgun (WGS) entry which is preliminary data.</text>
</comment>
<dbReference type="Proteomes" id="UP001642720">
    <property type="component" value="Unassembled WGS sequence"/>
</dbReference>
<evidence type="ECO:0000259" key="1">
    <source>
        <dbReference type="Pfam" id="PF00107"/>
    </source>
</evidence>
<keyword evidence="3" id="KW-1185">Reference proteome</keyword>
<dbReference type="SUPFAM" id="SSF51735">
    <property type="entry name" value="NAD(P)-binding Rossmann-fold domains"/>
    <property type="match status" value="1"/>
</dbReference>
<dbReference type="Pfam" id="PF00107">
    <property type="entry name" value="ADH_zinc_N"/>
    <property type="match status" value="1"/>
</dbReference>
<evidence type="ECO:0000313" key="3">
    <source>
        <dbReference type="Proteomes" id="UP001642720"/>
    </source>
</evidence>
<reference evidence="2 3" key="1">
    <citation type="submission" date="2018-01" db="EMBL/GenBank/DDBJ databases">
        <title>Genome characterization of the sugarcane-associated fungus Trichoderma ghanense CCMA-1212 and their application in lignocelulose bioconversion.</title>
        <authorList>
            <person name="Steindorff A.S."/>
            <person name="Mendes T.D."/>
            <person name="Vilela E.S.D."/>
            <person name="Rodrigues D.S."/>
            <person name="Formighieri E.F."/>
            <person name="Melo I.S."/>
            <person name="Favaro L.C.L."/>
        </authorList>
    </citation>
    <scope>NUCLEOTIDE SEQUENCE [LARGE SCALE GENOMIC DNA]</scope>
    <source>
        <strain evidence="2 3">CCMA-1212</strain>
    </source>
</reference>
<dbReference type="Gene3D" id="3.90.180.10">
    <property type="entry name" value="Medium-chain alcohol dehydrogenases, catalytic domain"/>
    <property type="match status" value="1"/>
</dbReference>
<dbReference type="PANTHER" id="PTHR45033:SF2">
    <property type="entry name" value="ZINC-TYPE ALCOHOL DEHYDROGENASE-LIKE PROTEIN C1773.06C"/>
    <property type="match status" value="1"/>
</dbReference>
<name>A0ABY2GS22_9HYPO</name>
<dbReference type="EMBL" id="PPTA01000027">
    <property type="protein sequence ID" value="TFA97747.1"/>
    <property type="molecule type" value="Genomic_DNA"/>
</dbReference>
<accession>A0ABY2GS22</accession>
<evidence type="ECO:0000313" key="2">
    <source>
        <dbReference type="EMBL" id="TFA97747.1"/>
    </source>
</evidence>
<sequence>MWVDWDLPHAWSFKRAGTCTIPSSLSFLEASTLTCAEVTAWSALFGLSDYRVTAGKRALTQGTGGVGVFALQFARAVGARVIATTGSSEEVEPLKDLGADNVMTYKGNAEWGIPAKAGTLKAGDQPGFPDAERTDALYGRSPLGSETLLEDLCRAFEANLEKLRPVIDPRAFWLDQLKEAREYQWSGQHKGKVCIEIS</sequence>
<proteinExistence type="predicted"/>
<dbReference type="GeneID" id="300582004"/>
<dbReference type="InterPro" id="IPR013149">
    <property type="entry name" value="ADH-like_C"/>
</dbReference>
<dbReference type="Gene3D" id="3.40.50.720">
    <property type="entry name" value="NAD(P)-binding Rossmann-like Domain"/>
    <property type="match status" value="1"/>
</dbReference>
<dbReference type="RefSeq" id="XP_073553949.1">
    <property type="nucleotide sequence ID" value="XM_073707554.1"/>
</dbReference>